<dbReference type="PANTHER" id="PTHR11439">
    <property type="entry name" value="GAG-POL-RELATED RETROTRANSPOSON"/>
    <property type="match status" value="1"/>
</dbReference>
<dbReference type="InterPro" id="IPR043502">
    <property type="entry name" value="DNA/RNA_pol_sf"/>
</dbReference>
<evidence type="ECO:0000259" key="2">
    <source>
        <dbReference type="Pfam" id="PF07727"/>
    </source>
</evidence>
<feature type="domain" description="Reverse transcriptase Ty1/copia-type" evidence="2">
    <location>
        <begin position="186"/>
        <end position="336"/>
    </location>
</feature>
<comment type="caution">
    <text evidence="3">The sequence shown here is derived from an EMBL/GenBank/DDBJ whole genome shotgun (WGS) entry which is preliminary data.</text>
</comment>
<dbReference type="AlphaFoldDB" id="A0A438HTC1"/>
<feature type="chain" id="PRO_5019507101" evidence="1">
    <location>
        <begin position="19"/>
        <end position="501"/>
    </location>
</feature>
<name>A0A438HTC1_VITVI</name>
<evidence type="ECO:0000256" key="1">
    <source>
        <dbReference type="SAM" id="SignalP"/>
    </source>
</evidence>
<organism evidence="3 4">
    <name type="scientific">Vitis vinifera</name>
    <name type="common">Grape</name>
    <dbReference type="NCBI Taxonomy" id="29760"/>
    <lineage>
        <taxon>Eukaryota</taxon>
        <taxon>Viridiplantae</taxon>
        <taxon>Streptophyta</taxon>
        <taxon>Embryophyta</taxon>
        <taxon>Tracheophyta</taxon>
        <taxon>Spermatophyta</taxon>
        <taxon>Magnoliopsida</taxon>
        <taxon>eudicotyledons</taxon>
        <taxon>Gunneridae</taxon>
        <taxon>Pentapetalae</taxon>
        <taxon>rosids</taxon>
        <taxon>Vitales</taxon>
        <taxon>Vitaceae</taxon>
        <taxon>Viteae</taxon>
        <taxon>Vitis</taxon>
    </lineage>
</organism>
<proteinExistence type="predicted"/>
<protein>
    <submittedName>
        <fullName evidence="3">Retrovirus-related Pol polyprotein from transposon RE1</fullName>
    </submittedName>
</protein>
<dbReference type="InterPro" id="IPR013103">
    <property type="entry name" value="RVT_2"/>
</dbReference>
<dbReference type="Pfam" id="PF07727">
    <property type="entry name" value="RVT_2"/>
    <property type="match status" value="1"/>
</dbReference>
<feature type="signal peptide" evidence="1">
    <location>
        <begin position="1"/>
        <end position="18"/>
    </location>
</feature>
<dbReference type="CDD" id="cd09272">
    <property type="entry name" value="RNase_HI_RT_Ty1"/>
    <property type="match status" value="1"/>
</dbReference>
<dbReference type="Proteomes" id="UP000288805">
    <property type="component" value="Unassembled WGS sequence"/>
</dbReference>
<accession>A0A438HTC1</accession>
<evidence type="ECO:0000313" key="4">
    <source>
        <dbReference type="Proteomes" id="UP000288805"/>
    </source>
</evidence>
<evidence type="ECO:0000313" key="3">
    <source>
        <dbReference type="EMBL" id="RVW87685.1"/>
    </source>
</evidence>
<dbReference type="SUPFAM" id="SSF56672">
    <property type="entry name" value="DNA/RNA polymerases"/>
    <property type="match status" value="1"/>
</dbReference>
<gene>
    <name evidence="3" type="primary">RE1_1736</name>
    <name evidence="3" type="ORF">CK203_057238</name>
</gene>
<dbReference type="EMBL" id="QGNW01000181">
    <property type="protein sequence ID" value="RVW87685.1"/>
    <property type="molecule type" value="Genomic_DNA"/>
</dbReference>
<dbReference type="PANTHER" id="PTHR11439:SF470">
    <property type="entry name" value="CYSTEINE-RICH RLK (RECEPTOR-LIKE PROTEIN KINASE) 8"/>
    <property type="match status" value="1"/>
</dbReference>
<reference evidence="3 4" key="1">
    <citation type="journal article" date="2018" name="PLoS Genet.">
        <title>Population sequencing reveals clonal diversity and ancestral inbreeding in the grapevine cultivar Chardonnay.</title>
        <authorList>
            <person name="Roach M.J."/>
            <person name="Johnson D.L."/>
            <person name="Bohlmann J."/>
            <person name="van Vuuren H.J."/>
            <person name="Jones S.J."/>
            <person name="Pretorius I.S."/>
            <person name="Schmidt S.A."/>
            <person name="Borneman A.R."/>
        </authorList>
    </citation>
    <scope>NUCLEOTIDE SEQUENCE [LARGE SCALE GENOMIC DNA]</scope>
    <source>
        <strain evidence="4">cv. Chardonnay</strain>
        <tissue evidence="3">Leaf</tissue>
    </source>
</reference>
<sequence length="501" mass="56426">MMTHNPVILICFFDLVLPLPISISSNDSTNPSFSPTSLSLYRPTRSRRAPSYLQDYHCFSTSFALQSTCHPLSQVLDYHKLSTPHTTLVNAISSNFEPTTYAEAAVIPEWQAAMSEDLRALKENSTWSLTTLPPGKHTVGCKWVYPIKYRADGTIERYKARLVAKGYTQQEGVDYLDTFSPVAKLEVYMSLPPGLYHEGESLPINTVCKLHKSLYGLKQASRQWFSKFSSVLVSTSFKQSASDNSLFVKINGNSFIALLVYVDDIVIASNDQENVDELKKFLNGCFKLKDLGNLKYFLGLEVGRSSKGISVSQRHYALQLLSDTGYLGCKTRKTPMDPNVKFSQDEGDLLDDPSMYRRMIGKLLYLTITRPDLSFSVNRLSQFLAKPRIPHLQAAYHVLQYVKATVGQGLFYSSSSTIELKVFADSDWAACPDTRRSISGFCVFIGDSLVSWKSKKQHTVSRSSVEVEYRSMANATCELMWMFSLFKDLHINHPQPALLFL</sequence>
<keyword evidence="1" id="KW-0732">Signal</keyword>